<dbReference type="InterPro" id="IPR056279">
    <property type="entry name" value="Aip3p_Bud6_N"/>
</dbReference>
<dbReference type="GO" id="GO:0030010">
    <property type="term" value="P:establishment of cell polarity"/>
    <property type="evidence" value="ECO:0007669"/>
    <property type="project" value="TreeGrafter"/>
</dbReference>
<name>A0A0W0FAB6_MONRR</name>
<evidence type="ECO:0000313" key="2">
    <source>
        <dbReference type="EMBL" id="KTB33261.1"/>
    </source>
</evidence>
<dbReference type="PANTHER" id="PTHR22741:SF10">
    <property type="entry name" value="COILED-COIL DOMAIN-CONTAINING PROTEIN CG32809"/>
    <property type="match status" value="1"/>
</dbReference>
<dbReference type="EMBL" id="LATX01002182">
    <property type="protein sequence ID" value="KTB33261.1"/>
    <property type="molecule type" value="Genomic_DNA"/>
</dbReference>
<organism evidence="2 3">
    <name type="scientific">Moniliophthora roreri</name>
    <name type="common">Frosty pod rot fungus</name>
    <name type="synonym">Monilia roreri</name>
    <dbReference type="NCBI Taxonomy" id="221103"/>
    <lineage>
        <taxon>Eukaryota</taxon>
        <taxon>Fungi</taxon>
        <taxon>Dikarya</taxon>
        <taxon>Basidiomycota</taxon>
        <taxon>Agaricomycotina</taxon>
        <taxon>Agaricomycetes</taxon>
        <taxon>Agaricomycetidae</taxon>
        <taxon>Agaricales</taxon>
        <taxon>Marasmiineae</taxon>
        <taxon>Marasmiaceae</taxon>
        <taxon>Moniliophthora</taxon>
    </lineage>
</organism>
<evidence type="ECO:0000313" key="3">
    <source>
        <dbReference type="Proteomes" id="UP000054988"/>
    </source>
</evidence>
<dbReference type="Proteomes" id="UP000054988">
    <property type="component" value="Unassembled WGS sequence"/>
</dbReference>
<dbReference type="PANTHER" id="PTHR22741">
    <property type="entry name" value="P140CAP/SNIP-RELATED"/>
    <property type="match status" value="1"/>
</dbReference>
<dbReference type="GO" id="GO:0005737">
    <property type="term" value="C:cytoplasm"/>
    <property type="evidence" value="ECO:0007669"/>
    <property type="project" value="TreeGrafter"/>
</dbReference>
<dbReference type="InterPro" id="IPR051825">
    <property type="entry name" value="SRCIN1"/>
</dbReference>
<sequence length="133" mass="15261">MQNSELGSRQKAAEKASNRREVESSVTRFLVSIKQLLRVLSEWSHLKVDENGVSDVYVQTINDFHTSVMAFAMLEINMSELESVPEDLRHVLEECLSEEASVPALMIYLPKVRQIITNVLEVLREKQQLFKGR</sequence>
<dbReference type="AlphaFoldDB" id="A0A0W0FAB6"/>
<reference evidence="2 3" key="1">
    <citation type="submission" date="2015-12" db="EMBL/GenBank/DDBJ databases">
        <title>Draft genome sequence of Moniliophthora roreri, the causal agent of frosty pod rot of cacao.</title>
        <authorList>
            <person name="Aime M.C."/>
            <person name="Diaz-Valderrama J.R."/>
            <person name="Kijpornyongpan T."/>
            <person name="Phillips-Mora W."/>
        </authorList>
    </citation>
    <scope>NUCLEOTIDE SEQUENCE [LARGE SCALE GENOMIC DNA]</scope>
    <source>
        <strain evidence="2 3">MCA 2952</strain>
    </source>
</reference>
<dbReference type="GO" id="GO:0051286">
    <property type="term" value="C:cell tip"/>
    <property type="evidence" value="ECO:0007669"/>
    <property type="project" value="TreeGrafter"/>
</dbReference>
<accession>A0A0W0FAB6</accession>
<feature type="domain" description="Aip3p/Bud6 N-terminal" evidence="1">
    <location>
        <begin position="23"/>
        <end position="131"/>
    </location>
</feature>
<evidence type="ECO:0000259" key="1">
    <source>
        <dbReference type="Pfam" id="PF23153"/>
    </source>
</evidence>
<protein>
    <recommendedName>
        <fullName evidence="1">Aip3p/Bud6 N-terminal domain-containing protein</fullName>
    </recommendedName>
</protein>
<proteinExistence type="predicted"/>
<gene>
    <name evidence="2" type="ORF">WG66_14154</name>
</gene>
<comment type="caution">
    <text evidence="2">The sequence shown here is derived from an EMBL/GenBank/DDBJ whole genome shotgun (WGS) entry which is preliminary data.</text>
</comment>
<dbReference type="Pfam" id="PF23153">
    <property type="entry name" value="Aip3p_Bud6_N"/>
    <property type="match status" value="1"/>
</dbReference>